<comment type="caution">
    <text evidence="1">The sequence shown here is derived from an EMBL/GenBank/DDBJ whole genome shotgun (WGS) entry which is preliminary data.</text>
</comment>
<gene>
    <name evidence="1" type="ORF">Y1Q_0024587</name>
</gene>
<accession>A0A151NAX3</accession>
<dbReference type="Proteomes" id="UP000050525">
    <property type="component" value="Unassembled WGS sequence"/>
</dbReference>
<sequence length="113" mass="12999">MCKQTCLYHESAISKIQRKAWENDINNGRKGKLNNRNEHMKMKMTVTEITDHAYEIKAKDGKFGKEPCQSRGFQSLSIFLVLLLLRPLSLGLQYTVGSGTWWNCRPFTIPGNH</sequence>
<proteinExistence type="predicted"/>
<keyword evidence="2" id="KW-1185">Reference proteome</keyword>
<dbReference type="AlphaFoldDB" id="A0A151NAX3"/>
<name>A0A151NAX3_ALLMI</name>
<reference evidence="1 2" key="1">
    <citation type="journal article" date="2012" name="Genome Biol.">
        <title>Sequencing three crocodilian genomes to illuminate the evolution of archosaurs and amniotes.</title>
        <authorList>
            <person name="St John J.A."/>
            <person name="Braun E.L."/>
            <person name="Isberg S.R."/>
            <person name="Miles L.G."/>
            <person name="Chong A.Y."/>
            <person name="Gongora J."/>
            <person name="Dalzell P."/>
            <person name="Moran C."/>
            <person name="Bed'hom B."/>
            <person name="Abzhanov A."/>
            <person name="Burgess S.C."/>
            <person name="Cooksey A.M."/>
            <person name="Castoe T.A."/>
            <person name="Crawford N.G."/>
            <person name="Densmore L.D."/>
            <person name="Drew J.C."/>
            <person name="Edwards S.V."/>
            <person name="Faircloth B.C."/>
            <person name="Fujita M.K."/>
            <person name="Greenwold M.J."/>
            <person name="Hoffmann F.G."/>
            <person name="Howard J.M."/>
            <person name="Iguchi T."/>
            <person name="Janes D.E."/>
            <person name="Khan S.Y."/>
            <person name="Kohno S."/>
            <person name="de Koning A.J."/>
            <person name="Lance S.L."/>
            <person name="McCarthy F.M."/>
            <person name="McCormack J.E."/>
            <person name="Merchant M.E."/>
            <person name="Peterson D.G."/>
            <person name="Pollock D.D."/>
            <person name="Pourmand N."/>
            <person name="Raney B.J."/>
            <person name="Roessler K.A."/>
            <person name="Sanford J.R."/>
            <person name="Sawyer R.H."/>
            <person name="Schmidt C.J."/>
            <person name="Triplett E.W."/>
            <person name="Tuberville T.D."/>
            <person name="Venegas-Anaya M."/>
            <person name="Howard J.T."/>
            <person name="Jarvis E.D."/>
            <person name="Guillette L.J.Jr."/>
            <person name="Glenn T.C."/>
            <person name="Green R.E."/>
            <person name="Ray D.A."/>
        </authorList>
    </citation>
    <scope>NUCLEOTIDE SEQUENCE [LARGE SCALE GENOMIC DNA]</scope>
    <source>
        <strain evidence="1">KSC_2009_1</strain>
    </source>
</reference>
<dbReference type="EMBL" id="AKHW03003627">
    <property type="protein sequence ID" value="KYO33988.1"/>
    <property type="molecule type" value="Genomic_DNA"/>
</dbReference>
<organism evidence="1 2">
    <name type="scientific">Alligator mississippiensis</name>
    <name type="common">American alligator</name>
    <dbReference type="NCBI Taxonomy" id="8496"/>
    <lineage>
        <taxon>Eukaryota</taxon>
        <taxon>Metazoa</taxon>
        <taxon>Chordata</taxon>
        <taxon>Craniata</taxon>
        <taxon>Vertebrata</taxon>
        <taxon>Euteleostomi</taxon>
        <taxon>Archelosauria</taxon>
        <taxon>Archosauria</taxon>
        <taxon>Crocodylia</taxon>
        <taxon>Alligatoridae</taxon>
        <taxon>Alligatorinae</taxon>
        <taxon>Alligator</taxon>
    </lineage>
</organism>
<evidence type="ECO:0000313" key="2">
    <source>
        <dbReference type="Proteomes" id="UP000050525"/>
    </source>
</evidence>
<evidence type="ECO:0000313" key="1">
    <source>
        <dbReference type="EMBL" id="KYO33988.1"/>
    </source>
</evidence>
<protein>
    <submittedName>
        <fullName evidence="1">Uncharacterized protein</fullName>
    </submittedName>
</protein>